<keyword evidence="3" id="KW-0732">Signal</keyword>
<name>A0AAD1R8H7_PELCU</name>
<keyword evidence="5" id="KW-0325">Glycoprotein</keyword>
<dbReference type="InterPro" id="IPR018487">
    <property type="entry name" value="Hemopexin-like_repeat"/>
</dbReference>
<evidence type="ECO:0000313" key="8">
    <source>
        <dbReference type="EMBL" id="CAH2226305.1"/>
    </source>
</evidence>
<dbReference type="CDD" id="cd00094">
    <property type="entry name" value="HX"/>
    <property type="match status" value="1"/>
</dbReference>
<evidence type="ECO:0000256" key="1">
    <source>
        <dbReference type="ARBA" id="ARBA00004613"/>
    </source>
</evidence>
<proteinExistence type="predicted"/>
<dbReference type="InterPro" id="IPR036375">
    <property type="entry name" value="Hemopexin-like_dom_sf"/>
</dbReference>
<evidence type="ECO:0000256" key="2">
    <source>
        <dbReference type="ARBA" id="ARBA00022525"/>
    </source>
</evidence>
<dbReference type="Proteomes" id="UP001295444">
    <property type="component" value="Chromosome 01"/>
</dbReference>
<dbReference type="InterPro" id="IPR000585">
    <property type="entry name" value="Hemopexin-like_dom"/>
</dbReference>
<sequence length="482" mass="54679">MFGYYWLFKPRWYKVMFRCPPSLVLTLILRLAVILLHSSRMGGPLAVSVLICLLTSSVGYPLLKGKPDDKHFNHVRNTTSKTTELATHCTADGFGAIMLDDKGVMHFFRDEYVWTGFHGLAQLINETWGGLDGPVDAAFRVHSKEQPLAHQRMFVFKGSQVWSFFEGLLVPGFPRNISLEFPGVPDNLDAAVECHLGECKTESVIFFKDDTVYIYSPREVPAVKIRHWTALGPCSAAVRWMEKYFCFKGVNFTRFNPVTGEVLSPKLLDTRDYFVRCPGRGHGSKQNYSHSSIINRCSGQSFEAFTSDDKGRTYAFRGGWYIRVDSVKDGWHAWPLNHTWRTLHGQVDAVFNWENRMYFIQGSKVITYVTDQLYIPVLGYPKSVHEELGVTGIDAAFTCPSSSKLYVIKGNTLTMVDLVQSPRVARDNKTIAISQVDSAMCNEHGIYLFQGPHYYWYKDVAELEAATELPKIGIVTTQFFDC</sequence>
<organism evidence="8 9">
    <name type="scientific">Pelobates cultripes</name>
    <name type="common">Western spadefoot toad</name>
    <dbReference type="NCBI Taxonomy" id="61616"/>
    <lineage>
        <taxon>Eukaryota</taxon>
        <taxon>Metazoa</taxon>
        <taxon>Chordata</taxon>
        <taxon>Craniata</taxon>
        <taxon>Vertebrata</taxon>
        <taxon>Euteleostomi</taxon>
        <taxon>Amphibia</taxon>
        <taxon>Batrachia</taxon>
        <taxon>Anura</taxon>
        <taxon>Pelobatoidea</taxon>
        <taxon>Pelobatidae</taxon>
        <taxon>Pelobates</taxon>
    </lineage>
</organism>
<keyword evidence="4" id="KW-0677">Repeat</keyword>
<dbReference type="PANTHER" id="PTHR22917">
    <property type="entry name" value="HEMOPEXIN DOMAIN-CONTAINING PROTEIN"/>
    <property type="match status" value="1"/>
</dbReference>
<feature type="transmembrane region" description="Helical" evidence="7">
    <location>
        <begin position="45"/>
        <end position="63"/>
    </location>
</feature>
<dbReference type="InterPro" id="IPR051298">
    <property type="entry name" value="Heme_transport/Cell_adhesion"/>
</dbReference>
<dbReference type="EMBL" id="OW240912">
    <property type="protein sequence ID" value="CAH2226305.1"/>
    <property type="molecule type" value="Genomic_DNA"/>
</dbReference>
<keyword evidence="7" id="KW-0812">Transmembrane</keyword>
<feature type="repeat" description="Hemopexin" evidence="6">
    <location>
        <begin position="344"/>
        <end position="391"/>
    </location>
</feature>
<evidence type="ECO:0000256" key="3">
    <source>
        <dbReference type="ARBA" id="ARBA00022729"/>
    </source>
</evidence>
<evidence type="ECO:0000256" key="5">
    <source>
        <dbReference type="ARBA" id="ARBA00023180"/>
    </source>
</evidence>
<accession>A0AAD1R8H7</accession>
<evidence type="ECO:0000256" key="7">
    <source>
        <dbReference type="SAM" id="Phobius"/>
    </source>
</evidence>
<evidence type="ECO:0000256" key="4">
    <source>
        <dbReference type="ARBA" id="ARBA00022737"/>
    </source>
</evidence>
<gene>
    <name evidence="8" type="ORF">PECUL_23A002314</name>
</gene>
<reference evidence="8" key="1">
    <citation type="submission" date="2022-03" db="EMBL/GenBank/DDBJ databases">
        <authorList>
            <person name="Alioto T."/>
            <person name="Alioto T."/>
            <person name="Gomez Garrido J."/>
        </authorList>
    </citation>
    <scope>NUCLEOTIDE SEQUENCE</scope>
</reference>
<dbReference type="SUPFAM" id="SSF50923">
    <property type="entry name" value="Hemopexin-like domain"/>
    <property type="match status" value="2"/>
</dbReference>
<protein>
    <recommendedName>
        <fullName evidence="10">Hemopexin</fullName>
    </recommendedName>
</protein>
<feature type="transmembrane region" description="Helical" evidence="7">
    <location>
        <begin position="21"/>
        <end position="39"/>
    </location>
</feature>
<evidence type="ECO:0000256" key="6">
    <source>
        <dbReference type="PROSITE-ProRule" id="PRU01011"/>
    </source>
</evidence>
<dbReference type="SMART" id="SM00120">
    <property type="entry name" value="HX"/>
    <property type="match status" value="6"/>
</dbReference>
<feature type="repeat" description="Hemopexin" evidence="6">
    <location>
        <begin position="299"/>
        <end position="343"/>
    </location>
</feature>
<feature type="repeat" description="Hemopexin" evidence="6">
    <location>
        <begin position="185"/>
        <end position="235"/>
    </location>
</feature>
<dbReference type="Pfam" id="PF00045">
    <property type="entry name" value="Hemopexin"/>
    <property type="match status" value="1"/>
</dbReference>
<keyword evidence="7" id="KW-1133">Transmembrane helix</keyword>
<dbReference type="Gene3D" id="2.110.10.10">
    <property type="entry name" value="Hemopexin-like domain"/>
    <property type="match status" value="2"/>
</dbReference>
<feature type="repeat" description="Hemopexin" evidence="6">
    <location>
        <begin position="132"/>
        <end position="184"/>
    </location>
</feature>
<keyword evidence="2" id="KW-0964">Secreted</keyword>
<dbReference type="PANTHER" id="PTHR22917:SF9">
    <property type="entry name" value="HEMOPEXIN"/>
    <property type="match status" value="1"/>
</dbReference>
<evidence type="ECO:0008006" key="10">
    <source>
        <dbReference type="Google" id="ProtNLM"/>
    </source>
</evidence>
<dbReference type="AlphaFoldDB" id="A0AAD1R8H7"/>
<comment type="subcellular location">
    <subcellularLocation>
        <location evidence="1">Secreted</location>
    </subcellularLocation>
</comment>
<keyword evidence="7" id="KW-0472">Membrane</keyword>
<dbReference type="GO" id="GO:0005615">
    <property type="term" value="C:extracellular space"/>
    <property type="evidence" value="ECO:0007669"/>
    <property type="project" value="TreeGrafter"/>
</dbReference>
<evidence type="ECO:0000313" key="9">
    <source>
        <dbReference type="Proteomes" id="UP001295444"/>
    </source>
</evidence>
<keyword evidence="9" id="KW-1185">Reference proteome</keyword>
<dbReference type="PROSITE" id="PS51642">
    <property type="entry name" value="HEMOPEXIN_2"/>
    <property type="match status" value="4"/>
</dbReference>